<keyword evidence="5" id="KW-1185">Reference proteome</keyword>
<evidence type="ECO:0000313" key="4">
    <source>
        <dbReference type="EMBL" id="CAK5272466.1"/>
    </source>
</evidence>
<dbReference type="PANTHER" id="PTHR40465:SF1">
    <property type="entry name" value="DUF6534 DOMAIN-CONTAINING PROTEIN"/>
    <property type="match status" value="1"/>
</dbReference>
<keyword evidence="2" id="KW-1133">Transmembrane helix</keyword>
<dbReference type="InterPro" id="IPR045339">
    <property type="entry name" value="DUF6534"/>
</dbReference>
<proteinExistence type="predicted"/>
<dbReference type="EMBL" id="CAVNYO010000181">
    <property type="protein sequence ID" value="CAK5272466.1"/>
    <property type="molecule type" value="Genomic_DNA"/>
</dbReference>
<feature type="transmembrane region" description="Helical" evidence="2">
    <location>
        <begin position="118"/>
        <end position="138"/>
    </location>
</feature>
<reference evidence="4" key="1">
    <citation type="submission" date="2023-11" db="EMBL/GenBank/DDBJ databases">
        <authorList>
            <person name="De Vega J J."/>
            <person name="De Vega J J."/>
        </authorList>
    </citation>
    <scope>NUCLEOTIDE SEQUENCE</scope>
</reference>
<feature type="transmembrane region" description="Helical" evidence="2">
    <location>
        <begin position="145"/>
        <end position="166"/>
    </location>
</feature>
<sequence length="366" mass="38968">MGIACALGISPPRQCTIPDLFEMSALPAIPPDIAIITGPTMLGICLTWGFMGLTLVQVYIYFTTFFQDPRGLKWLVFSLFILDVLQTVMVTADAFHWFVFGFGNMIQLNDTFLNSWDVPMLDGIISLIVQLFYCWRIYILRGSIVIPAAIGLVSLTQCVAGIVTAVKAHMLGQLSLISTEVVEQTLWLVGGAVADVAIAAVLCYTLLTVRNAGFKRSHSIITRIVQMTVETNALTASVALLGLVLFWAVPQHSTLVVPPTAIIGKLYTNSLIAVLNNRVVGSTGVSAYGHGSSQQNGGNTGLGTTASMNLPAFRVPGGGGGGGGGGPQSPVAVVDVHVVRTQTTYHDGDDMEMSDMEKGKPQAGFM</sequence>
<gene>
    <name evidence="4" type="ORF">MYCIT1_LOCUS18116</name>
</gene>
<feature type="transmembrane region" description="Helical" evidence="2">
    <location>
        <begin position="228"/>
        <end position="249"/>
    </location>
</feature>
<name>A0AAD2HAN5_9AGAR</name>
<accession>A0AAD2HAN5</accession>
<protein>
    <recommendedName>
        <fullName evidence="3">DUF6534 domain-containing protein</fullName>
    </recommendedName>
</protein>
<evidence type="ECO:0000313" key="5">
    <source>
        <dbReference type="Proteomes" id="UP001295794"/>
    </source>
</evidence>
<evidence type="ECO:0000256" key="2">
    <source>
        <dbReference type="SAM" id="Phobius"/>
    </source>
</evidence>
<feature type="transmembrane region" description="Helical" evidence="2">
    <location>
        <begin position="74"/>
        <end position="98"/>
    </location>
</feature>
<feature type="transmembrane region" description="Helical" evidence="2">
    <location>
        <begin position="186"/>
        <end position="207"/>
    </location>
</feature>
<keyword evidence="2" id="KW-0472">Membrane</keyword>
<feature type="domain" description="DUF6534" evidence="3">
    <location>
        <begin position="192"/>
        <end position="278"/>
    </location>
</feature>
<organism evidence="4 5">
    <name type="scientific">Mycena citricolor</name>
    <dbReference type="NCBI Taxonomy" id="2018698"/>
    <lineage>
        <taxon>Eukaryota</taxon>
        <taxon>Fungi</taxon>
        <taxon>Dikarya</taxon>
        <taxon>Basidiomycota</taxon>
        <taxon>Agaricomycotina</taxon>
        <taxon>Agaricomycetes</taxon>
        <taxon>Agaricomycetidae</taxon>
        <taxon>Agaricales</taxon>
        <taxon>Marasmiineae</taxon>
        <taxon>Mycenaceae</taxon>
        <taxon>Mycena</taxon>
    </lineage>
</organism>
<dbReference type="AlphaFoldDB" id="A0AAD2HAN5"/>
<keyword evidence="2" id="KW-0812">Transmembrane</keyword>
<feature type="region of interest" description="Disordered" evidence="1">
    <location>
        <begin position="347"/>
        <end position="366"/>
    </location>
</feature>
<comment type="caution">
    <text evidence="4">The sequence shown here is derived from an EMBL/GenBank/DDBJ whole genome shotgun (WGS) entry which is preliminary data.</text>
</comment>
<dbReference type="Pfam" id="PF20152">
    <property type="entry name" value="DUF6534"/>
    <property type="match status" value="1"/>
</dbReference>
<dbReference type="PANTHER" id="PTHR40465">
    <property type="entry name" value="CHROMOSOME 1, WHOLE GENOME SHOTGUN SEQUENCE"/>
    <property type="match status" value="1"/>
</dbReference>
<evidence type="ECO:0000256" key="1">
    <source>
        <dbReference type="SAM" id="MobiDB-lite"/>
    </source>
</evidence>
<dbReference type="Proteomes" id="UP001295794">
    <property type="component" value="Unassembled WGS sequence"/>
</dbReference>
<evidence type="ECO:0000259" key="3">
    <source>
        <dbReference type="Pfam" id="PF20152"/>
    </source>
</evidence>
<feature type="transmembrane region" description="Helical" evidence="2">
    <location>
        <begin position="33"/>
        <end position="62"/>
    </location>
</feature>